<accession>A0A345E8F1</accession>
<dbReference type="GeneID" id="37285445"/>
<evidence type="ECO:0000313" key="3">
    <source>
        <dbReference type="Proteomes" id="UP000252985"/>
    </source>
</evidence>
<dbReference type="Proteomes" id="UP000252985">
    <property type="component" value="Plasmid pCBA1112-01"/>
</dbReference>
<proteinExistence type="predicted"/>
<dbReference type="GO" id="GO:0016772">
    <property type="term" value="F:transferase activity, transferring phosphorus-containing groups"/>
    <property type="evidence" value="ECO:0007669"/>
    <property type="project" value="InterPro"/>
</dbReference>
<dbReference type="InterPro" id="IPR036637">
    <property type="entry name" value="Phosphohistidine_dom_sf"/>
</dbReference>
<reference evidence="2 3" key="1">
    <citation type="submission" date="2018-07" db="EMBL/GenBank/DDBJ databases">
        <title>Genome sequences of Haloplanus sp. CBA1112.</title>
        <authorList>
            <person name="Kim Y.B."/>
            <person name="Roh S.W."/>
        </authorList>
    </citation>
    <scope>NUCLEOTIDE SEQUENCE [LARGE SCALE GENOMIC DNA]</scope>
    <source>
        <strain evidence="2 3">CBA1112</strain>
        <plasmid evidence="3">pcba1112-01</plasmid>
    </source>
</reference>
<dbReference type="RefSeq" id="WP_114604797.1">
    <property type="nucleotide sequence ID" value="NZ_CP031147.1"/>
</dbReference>
<name>A0A345E8F1_9EURY</name>
<dbReference type="AlphaFoldDB" id="A0A345E8F1"/>
<keyword evidence="2" id="KW-0614">Plasmid</keyword>
<protein>
    <recommendedName>
        <fullName evidence="1">PEP-utilising enzyme mobile domain-containing protein</fullName>
    </recommendedName>
</protein>
<sequence length="185" mass="20256">MHHDEFSTALRTLIDDSLANGCPPAVLVQELRSVAQQLEQEQRRGQESEQYPWPMIAPGRGASPGWTAGPAKRVTIDDHSQYHPPPECVSDLSDIGSDDIVVTPAFAPWMWDEMVHPTGLLIYDEAQLTGVGAVGAREYGIPTVIGCPEVSSRIATGDALALNGTTGEVFRLMLQQQREEMPQYD</sequence>
<dbReference type="KEGG" id="haq:DU484_00665"/>
<feature type="domain" description="PEP-utilising enzyme mobile" evidence="1">
    <location>
        <begin position="97"/>
        <end position="167"/>
    </location>
</feature>
<dbReference type="EMBL" id="CP031147">
    <property type="protein sequence ID" value="AXG08473.1"/>
    <property type="molecule type" value="Genomic_DNA"/>
</dbReference>
<dbReference type="SUPFAM" id="SSF52009">
    <property type="entry name" value="Phosphohistidine domain"/>
    <property type="match status" value="1"/>
</dbReference>
<dbReference type="InterPro" id="IPR008279">
    <property type="entry name" value="PEP-util_enz_mobile_dom"/>
</dbReference>
<organism evidence="2 3">
    <name type="scientific">Haloplanus rubicundus</name>
    <dbReference type="NCBI Taxonomy" id="1547898"/>
    <lineage>
        <taxon>Archaea</taxon>
        <taxon>Methanobacteriati</taxon>
        <taxon>Methanobacteriota</taxon>
        <taxon>Stenosarchaea group</taxon>
        <taxon>Halobacteria</taxon>
        <taxon>Halobacteriales</taxon>
        <taxon>Haloferacaceae</taxon>
        <taxon>Haloplanus</taxon>
    </lineage>
</organism>
<dbReference type="Gene3D" id="3.50.30.10">
    <property type="entry name" value="Phosphohistidine domain"/>
    <property type="match status" value="1"/>
</dbReference>
<evidence type="ECO:0000259" key="1">
    <source>
        <dbReference type="Pfam" id="PF00391"/>
    </source>
</evidence>
<dbReference type="Pfam" id="PF00391">
    <property type="entry name" value="PEP-utilizers"/>
    <property type="match status" value="1"/>
</dbReference>
<gene>
    <name evidence="2" type="ORF">DU484_00665</name>
</gene>
<geneLocation type="plasmid" evidence="3">
    <name>pcba1112-01</name>
</geneLocation>
<evidence type="ECO:0000313" key="2">
    <source>
        <dbReference type="EMBL" id="AXG08473.1"/>
    </source>
</evidence>